<dbReference type="HOGENOM" id="CLU_3014050_0_0_1"/>
<protein>
    <submittedName>
        <fullName evidence="2">Uncharacterized protein</fullName>
    </submittedName>
</protein>
<name>M2T8Z9_COCSN</name>
<dbReference type="AlphaFoldDB" id="M2T8Z9"/>
<evidence type="ECO:0000313" key="2">
    <source>
        <dbReference type="EMBL" id="EMD65417.1"/>
    </source>
</evidence>
<dbReference type="EMBL" id="KB445641">
    <property type="protein sequence ID" value="EMD65417.1"/>
    <property type="molecule type" value="Genomic_DNA"/>
</dbReference>
<reference evidence="3" key="2">
    <citation type="journal article" date="2013" name="PLoS Genet.">
        <title>Comparative genome structure, secondary metabolite, and effector coding capacity across Cochliobolus pathogens.</title>
        <authorList>
            <person name="Condon B.J."/>
            <person name="Leng Y."/>
            <person name="Wu D."/>
            <person name="Bushley K.E."/>
            <person name="Ohm R.A."/>
            <person name="Otillar R."/>
            <person name="Martin J."/>
            <person name="Schackwitz W."/>
            <person name="Grimwood J."/>
            <person name="MohdZainudin N."/>
            <person name="Xue C."/>
            <person name="Wang R."/>
            <person name="Manning V.A."/>
            <person name="Dhillon B."/>
            <person name="Tu Z.J."/>
            <person name="Steffenson B.J."/>
            <person name="Salamov A."/>
            <person name="Sun H."/>
            <person name="Lowry S."/>
            <person name="LaButti K."/>
            <person name="Han J."/>
            <person name="Copeland A."/>
            <person name="Lindquist E."/>
            <person name="Barry K."/>
            <person name="Schmutz J."/>
            <person name="Baker S.E."/>
            <person name="Ciuffetti L.M."/>
            <person name="Grigoriev I.V."/>
            <person name="Zhong S."/>
            <person name="Turgeon B.G."/>
        </authorList>
    </citation>
    <scope>NUCLEOTIDE SEQUENCE [LARGE SCALE GENOMIC DNA]</scope>
    <source>
        <strain evidence="3">ND90Pr / ATCC 201652</strain>
    </source>
</reference>
<proteinExistence type="predicted"/>
<evidence type="ECO:0000313" key="3">
    <source>
        <dbReference type="Proteomes" id="UP000016934"/>
    </source>
</evidence>
<evidence type="ECO:0000256" key="1">
    <source>
        <dbReference type="SAM" id="SignalP"/>
    </source>
</evidence>
<dbReference type="GeneID" id="19136258"/>
<reference evidence="2 3" key="1">
    <citation type="journal article" date="2012" name="PLoS Pathog.">
        <title>Diverse lifestyles and strategies of plant pathogenesis encoded in the genomes of eighteen Dothideomycetes fungi.</title>
        <authorList>
            <person name="Ohm R.A."/>
            <person name="Feau N."/>
            <person name="Henrissat B."/>
            <person name="Schoch C.L."/>
            <person name="Horwitz B.A."/>
            <person name="Barry K.W."/>
            <person name="Condon B.J."/>
            <person name="Copeland A.C."/>
            <person name="Dhillon B."/>
            <person name="Glaser F."/>
            <person name="Hesse C.N."/>
            <person name="Kosti I."/>
            <person name="LaButti K."/>
            <person name="Lindquist E.A."/>
            <person name="Lucas S."/>
            <person name="Salamov A.A."/>
            <person name="Bradshaw R.E."/>
            <person name="Ciuffetti L."/>
            <person name="Hamelin R.C."/>
            <person name="Kema G.H.J."/>
            <person name="Lawrence C."/>
            <person name="Scott J.A."/>
            <person name="Spatafora J.W."/>
            <person name="Turgeon B.G."/>
            <person name="de Wit P.J.G.M."/>
            <person name="Zhong S."/>
            <person name="Goodwin S.B."/>
            <person name="Grigoriev I.V."/>
        </authorList>
    </citation>
    <scope>NUCLEOTIDE SEQUENCE [LARGE SCALE GENOMIC DNA]</scope>
    <source>
        <strain evidence="3">ND90Pr / ATCC 201652</strain>
    </source>
</reference>
<feature type="signal peptide" evidence="1">
    <location>
        <begin position="1"/>
        <end position="20"/>
    </location>
</feature>
<accession>M2T8Z9</accession>
<sequence>MKFISATLVFLFDTAPTLVAVGGRYSNNWGRDCICLDSKVCRNKWHGNSYTKTPSD</sequence>
<organism evidence="2 3">
    <name type="scientific">Cochliobolus sativus (strain ND90Pr / ATCC 201652)</name>
    <name type="common">Common root rot and spot blotch fungus</name>
    <name type="synonym">Bipolaris sorokiniana</name>
    <dbReference type="NCBI Taxonomy" id="665912"/>
    <lineage>
        <taxon>Eukaryota</taxon>
        <taxon>Fungi</taxon>
        <taxon>Dikarya</taxon>
        <taxon>Ascomycota</taxon>
        <taxon>Pezizomycotina</taxon>
        <taxon>Dothideomycetes</taxon>
        <taxon>Pleosporomycetidae</taxon>
        <taxon>Pleosporales</taxon>
        <taxon>Pleosporineae</taxon>
        <taxon>Pleosporaceae</taxon>
        <taxon>Bipolaris</taxon>
    </lineage>
</organism>
<dbReference type="Proteomes" id="UP000016934">
    <property type="component" value="Unassembled WGS sequence"/>
</dbReference>
<keyword evidence="1" id="KW-0732">Signal</keyword>
<dbReference type="RefSeq" id="XP_007698570.1">
    <property type="nucleotide sequence ID" value="XM_007700380.1"/>
</dbReference>
<keyword evidence="3" id="KW-1185">Reference proteome</keyword>
<dbReference type="OrthoDB" id="2251794at2759"/>
<dbReference type="KEGG" id="bsc:COCSADRAFT_305292"/>
<gene>
    <name evidence="2" type="ORF">COCSADRAFT_305292</name>
</gene>
<feature type="chain" id="PRO_5004026223" evidence="1">
    <location>
        <begin position="21"/>
        <end position="56"/>
    </location>
</feature>